<evidence type="ECO:0000313" key="2">
    <source>
        <dbReference type="EMBL" id="KZT07518.1"/>
    </source>
</evidence>
<accession>A0A165EPX6</accession>
<name>A0A165EPX6_9APHY</name>
<reference evidence="2 3" key="1">
    <citation type="journal article" date="2016" name="Mol. Biol. Evol.">
        <title>Comparative Genomics of Early-Diverging Mushroom-Forming Fungi Provides Insights into the Origins of Lignocellulose Decay Capabilities.</title>
        <authorList>
            <person name="Nagy L.G."/>
            <person name="Riley R."/>
            <person name="Tritt A."/>
            <person name="Adam C."/>
            <person name="Daum C."/>
            <person name="Floudas D."/>
            <person name="Sun H."/>
            <person name="Yadav J.S."/>
            <person name="Pangilinan J."/>
            <person name="Larsson K.H."/>
            <person name="Matsuura K."/>
            <person name="Barry K."/>
            <person name="Labutti K."/>
            <person name="Kuo R."/>
            <person name="Ohm R.A."/>
            <person name="Bhattacharya S.S."/>
            <person name="Shirouzu T."/>
            <person name="Yoshinaga Y."/>
            <person name="Martin F.M."/>
            <person name="Grigoriev I.V."/>
            <person name="Hibbett D.S."/>
        </authorList>
    </citation>
    <scope>NUCLEOTIDE SEQUENCE [LARGE SCALE GENOMIC DNA]</scope>
    <source>
        <strain evidence="2 3">93-53</strain>
    </source>
</reference>
<dbReference type="InParanoid" id="A0A165EPX6"/>
<dbReference type="RefSeq" id="XP_040765258.1">
    <property type="nucleotide sequence ID" value="XM_040901216.1"/>
</dbReference>
<dbReference type="PANTHER" id="PTHR33266:SF1">
    <property type="entry name" value="F-BOX DOMAIN-CONTAINING PROTEIN"/>
    <property type="match status" value="1"/>
</dbReference>
<feature type="region of interest" description="Disordered" evidence="1">
    <location>
        <begin position="822"/>
        <end position="889"/>
    </location>
</feature>
<evidence type="ECO:0000256" key="1">
    <source>
        <dbReference type="SAM" id="MobiDB-lite"/>
    </source>
</evidence>
<dbReference type="EMBL" id="KV427619">
    <property type="protein sequence ID" value="KZT07518.1"/>
    <property type="molecule type" value="Genomic_DNA"/>
</dbReference>
<organism evidence="2 3">
    <name type="scientific">Laetiporus sulphureus 93-53</name>
    <dbReference type="NCBI Taxonomy" id="1314785"/>
    <lineage>
        <taxon>Eukaryota</taxon>
        <taxon>Fungi</taxon>
        <taxon>Dikarya</taxon>
        <taxon>Basidiomycota</taxon>
        <taxon>Agaricomycotina</taxon>
        <taxon>Agaricomycetes</taxon>
        <taxon>Polyporales</taxon>
        <taxon>Laetiporus</taxon>
    </lineage>
</organism>
<feature type="compositionally biased region" description="Low complexity" evidence="1">
    <location>
        <begin position="826"/>
        <end position="841"/>
    </location>
</feature>
<dbReference type="AlphaFoldDB" id="A0A165EPX6"/>
<dbReference type="PANTHER" id="PTHR33266">
    <property type="entry name" value="CHROMOSOME 15, WHOLE GENOME SHOTGUN SEQUENCE"/>
    <property type="match status" value="1"/>
</dbReference>
<gene>
    <name evidence="2" type="ORF">LAESUDRAFT_113639</name>
</gene>
<sequence>MTEEGTTEFEVAMADATSATQSESQLEDPTLQQAIDSDDAVPMEGVESFVDHRSDLEQCQDFFQGTSRTLNRVRMNFKDSLEVVDERRGLQFLNILLSLLQPANALPQVLAEALWSDPDQQHRNNPHPAHSNADLSRLLDEGDIAAFALRACRQPSPPRDMIVESPLELRRRLHDAFHRTYRGDALDRFKVELHRCRDHYDKSMHYGRCIALLQSSGTGKSRLVSELSHDYPTISVCLRQENRPEDGWPPVDTPAYEFFKEPRPTGYMGEELAAAFLGALFEQVAVSIERSTGDQLGDLMASWDLPFDPANDYSRSPRFENFAAVKANASILLQKNLNELVALRRFKEGKDQDTPAWHRHVYEQLCQAGADHLQKVLKQRHNAEFPYFIVAIDECTQLGPNPRKSKDNEVDRDSVEMMSLIAMQRIMKAADAFHKQFWFLLLDTNSAVFDLVPPTGTFAPSFRLDGKLQPLLPWGYFGFDQMVKGDIEQNGVPTLTEALTLNRLKMYGRPYWSTLSENSLIGQATRKLLNSDKLQPQDELSVLALFSTRVLVEIAEGPAASRLAINSVRSHMRLFISIVDRHIVETCVPSEPILALAAACTLNINKKAYVEAIKTFINKLVLQGLVQDRGSTGELVSRFLLMMTRDATTTEFVVRSGSKPYTDMLATVKVTDFLTKMIGEDIENAAGFWTLKNFGDNAHINFTHFIRLSENIEEVTTEFLYYLWCRTAAVQCAMNQPVIDGFIVIYCGNLNEPFDPTKLSYIAWQTKARDEAASSGLANALTGPRVKHGDVIYKPEHIVILMDLGTATDFQSQGKFRLSHATATMPKPSAAKKSAAKSSGGEPSGGKPSGGEPSGGEPSAAEQSADEPSGGEPSADEPSTDESSKAKRWGGYIKPEPMRFCLNMRGHDYAVLKVYDETIRGNNPSESFLAPLFKSTLAGRGDHSGMYVRQAIDGICKPSLENFIGDLYQSGKIRY</sequence>
<dbReference type="STRING" id="1314785.A0A165EPX6"/>
<protein>
    <submittedName>
        <fullName evidence="2">Uncharacterized protein</fullName>
    </submittedName>
</protein>
<dbReference type="OrthoDB" id="107110at2759"/>
<evidence type="ECO:0000313" key="3">
    <source>
        <dbReference type="Proteomes" id="UP000076871"/>
    </source>
</evidence>
<dbReference type="GeneID" id="63818248"/>
<feature type="compositionally biased region" description="Gly residues" evidence="1">
    <location>
        <begin position="842"/>
        <end position="854"/>
    </location>
</feature>
<feature type="region of interest" description="Disordered" evidence="1">
    <location>
        <begin position="1"/>
        <end position="28"/>
    </location>
</feature>
<proteinExistence type="predicted"/>
<keyword evidence="3" id="KW-1185">Reference proteome</keyword>
<dbReference type="Proteomes" id="UP000076871">
    <property type="component" value="Unassembled WGS sequence"/>
</dbReference>